<organism evidence="1 2">
    <name type="scientific">Rhodococcus jostii</name>
    <dbReference type="NCBI Taxonomy" id="132919"/>
    <lineage>
        <taxon>Bacteria</taxon>
        <taxon>Bacillati</taxon>
        <taxon>Actinomycetota</taxon>
        <taxon>Actinomycetes</taxon>
        <taxon>Mycobacteriales</taxon>
        <taxon>Nocardiaceae</taxon>
        <taxon>Rhodococcus</taxon>
    </lineage>
</organism>
<evidence type="ECO:0000313" key="1">
    <source>
        <dbReference type="EMBL" id="MDV6286618.1"/>
    </source>
</evidence>
<dbReference type="EMBL" id="JAWLKA010000042">
    <property type="protein sequence ID" value="MDV6286618.1"/>
    <property type="molecule type" value="Genomic_DNA"/>
</dbReference>
<dbReference type="Pfam" id="PF11662">
    <property type="entry name" value="DUF3263"/>
    <property type="match status" value="1"/>
</dbReference>
<protein>
    <submittedName>
        <fullName evidence="1">DUF3263 domain-containing protein</fullName>
    </submittedName>
</protein>
<dbReference type="InterPro" id="IPR021678">
    <property type="entry name" value="DUF3263"/>
</dbReference>
<gene>
    <name evidence="1" type="ORF">R3Q59_39760</name>
</gene>
<dbReference type="Proteomes" id="UP001185737">
    <property type="component" value="Unassembled WGS sequence"/>
</dbReference>
<accession>A0ABU4CSQ6</accession>
<sequence>MSEPGIARPLLPERWSRATVTQSANRNLPDDDQAMVALAVEWIPLGGPKEEDIRARFGFGPMPFWHRICYLLTRPKWLKLLNAATITELQAQAMTQFNPPRRLTSAQQALR</sequence>
<keyword evidence="2" id="KW-1185">Reference proteome</keyword>
<proteinExistence type="predicted"/>
<dbReference type="RefSeq" id="WP_317571614.1">
    <property type="nucleotide sequence ID" value="NZ_JAWLKA010000042.1"/>
</dbReference>
<reference evidence="1 2" key="1">
    <citation type="submission" date="2023-10" db="EMBL/GenBank/DDBJ databases">
        <title>Development of a sustainable strategy for remediation of hydrocarbon-contaminated territories based on the waste exchange concept.</title>
        <authorList>
            <person name="Krivoruchko A."/>
        </authorList>
    </citation>
    <scope>NUCLEOTIDE SEQUENCE [LARGE SCALE GENOMIC DNA]</scope>
    <source>
        <strain evidence="1 2">IEGM 60</strain>
    </source>
</reference>
<name>A0ABU4CSQ6_RHOJO</name>
<evidence type="ECO:0000313" key="2">
    <source>
        <dbReference type="Proteomes" id="UP001185737"/>
    </source>
</evidence>
<comment type="caution">
    <text evidence="1">The sequence shown here is derived from an EMBL/GenBank/DDBJ whole genome shotgun (WGS) entry which is preliminary data.</text>
</comment>